<dbReference type="EMBL" id="BGPR01009217">
    <property type="protein sequence ID" value="GBN38650.1"/>
    <property type="molecule type" value="Genomic_DNA"/>
</dbReference>
<proteinExistence type="predicted"/>
<name>A0A4Y2NJB5_ARAVE</name>
<dbReference type="AlphaFoldDB" id="A0A4Y2NJB5"/>
<comment type="caution">
    <text evidence="1">The sequence shown here is derived from an EMBL/GenBank/DDBJ whole genome shotgun (WGS) entry which is preliminary data.</text>
</comment>
<protein>
    <submittedName>
        <fullName evidence="1">Uncharacterized protein</fullName>
    </submittedName>
</protein>
<sequence length="166" mass="18489">MKGVSQNASTVLILGTLEGTVPRLLKSVLTCLDYDEMDHKAINCVTKETNHSSDESLFVRLIAENSEESNSFLKKAKINNCDNVQALTFSNRRYIGCTGNLYSFNFGYGTSVVPSIRVTLLSPLSPGRSFTTHSRTMPQKYLTDMGIENVMKNLDEENFDDNDSES</sequence>
<evidence type="ECO:0000313" key="1">
    <source>
        <dbReference type="EMBL" id="GBN38650.1"/>
    </source>
</evidence>
<gene>
    <name evidence="1" type="ORF">AVEN_115560_1</name>
</gene>
<organism evidence="1 2">
    <name type="scientific">Araneus ventricosus</name>
    <name type="common">Orbweaver spider</name>
    <name type="synonym">Epeira ventricosa</name>
    <dbReference type="NCBI Taxonomy" id="182803"/>
    <lineage>
        <taxon>Eukaryota</taxon>
        <taxon>Metazoa</taxon>
        <taxon>Ecdysozoa</taxon>
        <taxon>Arthropoda</taxon>
        <taxon>Chelicerata</taxon>
        <taxon>Arachnida</taxon>
        <taxon>Araneae</taxon>
        <taxon>Araneomorphae</taxon>
        <taxon>Entelegynae</taxon>
        <taxon>Araneoidea</taxon>
        <taxon>Araneidae</taxon>
        <taxon>Araneus</taxon>
    </lineage>
</organism>
<accession>A0A4Y2NJB5</accession>
<evidence type="ECO:0000313" key="2">
    <source>
        <dbReference type="Proteomes" id="UP000499080"/>
    </source>
</evidence>
<dbReference type="OrthoDB" id="7261426at2759"/>
<keyword evidence="2" id="KW-1185">Reference proteome</keyword>
<reference evidence="1 2" key="1">
    <citation type="journal article" date="2019" name="Sci. Rep.">
        <title>Orb-weaving spider Araneus ventricosus genome elucidates the spidroin gene catalogue.</title>
        <authorList>
            <person name="Kono N."/>
            <person name="Nakamura H."/>
            <person name="Ohtoshi R."/>
            <person name="Moran D.A.P."/>
            <person name="Shinohara A."/>
            <person name="Yoshida Y."/>
            <person name="Fujiwara M."/>
            <person name="Mori M."/>
            <person name="Tomita M."/>
            <person name="Arakawa K."/>
        </authorList>
    </citation>
    <scope>NUCLEOTIDE SEQUENCE [LARGE SCALE GENOMIC DNA]</scope>
</reference>
<dbReference type="Proteomes" id="UP000499080">
    <property type="component" value="Unassembled WGS sequence"/>
</dbReference>